<keyword evidence="4" id="KW-0949">S-adenosyl-L-methionine</keyword>
<dbReference type="GO" id="GO:0032259">
    <property type="term" value="P:methylation"/>
    <property type="evidence" value="ECO:0007669"/>
    <property type="project" value="UniProtKB-KW"/>
</dbReference>
<keyword evidence="8" id="KW-1185">Reference proteome</keyword>
<protein>
    <recommendedName>
        <fullName evidence="1">site-specific DNA-methyltransferase (adenine-specific)</fullName>
        <ecNumber evidence="1">2.1.1.72</ecNumber>
    </recommendedName>
</protein>
<evidence type="ECO:0000313" key="8">
    <source>
        <dbReference type="Proteomes" id="UP001501822"/>
    </source>
</evidence>
<evidence type="ECO:0000259" key="6">
    <source>
        <dbReference type="Pfam" id="PF07669"/>
    </source>
</evidence>
<dbReference type="Pfam" id="PF07669">
    <property type="entry name" value="Eco57I"/>
    <property type="match status" value="1"/>
</dbReference>
<evidence type="ECO:0000313" key="7">
    <source>
        <dbReference type="EMBL" id="GAA0365936.1"/>
    </source>
</evidence>
<dbReference type="SUPFAM" id="SSF53335">
    <property type="entry name" value="S-adenosyl-L-methionine-dependent methyltransferases"/>
    <property type="match status" value="1"/>
</dbReference>
<name>A0ABN0XJP3_9ACTN</name>
<dbReference type="InterPro" id="IPR029063">
    <property type="entry name" value="SAM-dependent_MTases_sf"/>
</dbReference>
<dbReference type="PANTHER" id="PTHR33841:SF1">
    <property type="entry name" value="DNA METHYLTRANSFERASE A"/>
    <property type="match status" value="1"/>
</dbReference>
<dbReference type="EC" id="2.1.1.72" evidence="1"/>
<organism evidence="7 8">
    <name type="scientific">Actinoallomurus spadix</name>
    <dbReference type="NCBI Taxonomy" id="79912"/>
    <lineage>
        <taxon>Bacteria</taxon>
        <taxon>Bacillati</taxon>
        <taxon>Actinomycetota</taxon>
        <taxon>Actinomycetes</taxon>
        <taxon>Streptosporangiales</taxon>
        <taxon>Thermomonosporaceae</taxon>
        <taxon>Actinoallomurus</taxon>
    </lineage>
</organism>
<dbReference type="InterPro" id="IPR011639">
    <property type="entry name" value="MethylTrfase_TaqI-like_dom"/>
</dbReference>
<dbReference type="RefSeq" id="WP_252798999.1">
    <property type="nucleotide sequence ID" value="NZ_BAAABM010000066.1"/>
</dbReference>
<evidence type="ECO:0000256" key="2">
    <source>
        <dbReference type="ARBA" id="ARBA00022603"/>
    </source>
</evidence>
<gene>
    <name evidence="7" type="ORF">GCM10010151_64840</name>
</gene>
<sequence>MTRTSTLPVGVASVGGLLPEETLRRLSTGNSLSGTAPAAYHLGKDETVVDAAERAWTYLRGRYASFKDQLAKLPEDDPAIGVTREYWLGRLCQELGFGRLPHTPAGGLTSDDGEKQFVISHQWQHVPIHQLGWGVALDKRTKGVPGAADAAPQSLVQEYLNRSDAALWGIVTNGRLLRVLRDSSALAGSAYVEFDLEAIFEGEAFDAFILLYRVTHVSRFETQGEDTGPASCWLEKWRQEAIDSGVRVLEELRKTVKAAIETLGTGFIQHPDNEELRRALEDRHNDEVTPETLHRALLRTVYRLLFLFVAEDREVLLDPAASQEARDRYATYFSTERLRRLAARRHGGRHSDEWQALTLILDGLGQEGGRPELGLPALGGIFELTGADTALHGCSLANEHLFTAVRSLSRVRDEKARRIRRVDFRHLGSEELGSVYEWLLSYVPKYDPAERTFNLRELGGNERKTSGSYYTPSSLIDVLLDSALEPVIDDAVKSGRTVEEQERALLALTVCDPACGSGHFLVAAARRIAKRLAFVRTGDPEPSNEEVRRALREVVSRCIYGVDINPMAIELAKVSLWLEALEPGKPLGFLDAHLKVGNALLGTTPKLLAGGLPDDAFKPIEGDDKKWVAALKKRNKAEREAYENRHLGVQGELFSETGLRVGNNGLARQALAIADAQDDDLSIVHAKAGAYRKLRTSPEYLVAKELADAWCAAFPWSKTRDSAPAITTQTLLDLREESDRVEVLTRAGIRDLAEQYRFFHWHLEFPEVFSVPDDGALGIDESSGWSGGFKCVLGNPPWERIKLQEKEFFATRNEEISTTSNKAARSRLIEQLRIADSDLYGAFLRARRKAESESHFLRGSGRYPLAGRGDINTYAIFAELGNSVVSSDGLTGMILPAGICTDATTAPFFDDLVTGHRLIHVYGFRNNRGLFKGVGHGDVRFCLLAWRGMAGDASEIHFGFDLGIPDEIKYGDHTYRLASNVIALVNPNTGSCPTFKGSRDAEIISSVYRRVPILWHDSSKANPWQVSFLPMFHMAGDSVLFKTGDDLSMDGWHLEGNVFCKGGSRMLPLYEGKMAYHYDHRFGDYRNRAAGRQDSVLPRVAVRDKRSSDYLVAPRYWVAEKEVDGRMRGLDKGWFVGWRDICRSSDERTMISTILPRAAVGHTMPLMLGENTHLLVACLSSFVVDYIARQKIGGMHMTYSYLKQLPILGPESYECAAWWDKTTELSVWITRRVLELSYTATDLRAFAEDVGDLGPPFVWDEERRLAMRAELDVAYFLLYGITRDDVAYILDSFPLVRKKDVVEFGSYRTKELILEVYDAMTSAIRTGKPYRSFLNPLPGEGPRHRSVPVPAEP</sequence>
<dbReference type="EMBL" id="BAAABM010000066">
    <property type="protein sequence ID" value="GAA0365936.1"/>
    <property type="molecule type" value="Genomic_DNA"/>
</dbReference>
<comment type="catalytic activity">
    <reaction evidence="5">
        <text>a 2'-deoxyadenosine in DNA + S-adenosyl-L-methionine = an N(6)-methyl-2'-deoxyadenosine in DNA + S-adenosyl-L-homocysteine + H(+)</text>
        <dbReference type="Rhea" id="RHEA:15197"/>
        <dbReference type="Rhea" id="RHEA-COMP:12418"/>
        <dbReference type="Rhea" id="RHEA-COMP:12419"/>
        <dbReference type="ChEBI" id="CHEBI:15378"/>
        <dbReference type="ChEBI" id="CHEBI:57856"/>
        <dbReference type="ChEBI" id="CHEBI:59789"/>
        <dbReference type="ChEBI" id="CHEBI:90615"/>
        <dbReference type="ChEBI" id="CHEBI:90616"/>
        <dbReference type="EC" id="2.1.1.72"/>
    </reaction>
</comment>
<accession>A0ABN0XJP3</accession>
<dbReference type="GO" id="GO:0008168">
    <property type="term" value="F:methyltransferase activity"/>
    <property type="evidence" value="ECO:0007669"/>
    <property type="project" value="UniProtKB-KW"/>
</dbReference>
<evidence type="ECO:0000256" key="4">
    <source>
        <dbReference type="ARBA" id="ARBA00022691"/>
    </source>
</evidence>
<keyword evidence="3" id="KW-0808">Transferase</keyword>
<dbReference type="Gene3D" id="3.40.50.150">
    <property type="entry name" value="Vaccinia Virus protein VP39"/>
    <property type="match status" value="2"/>
</dbReference>
<dbReference type="PANTHER" id="PTHR33841">
    <property type="entry name" value="DNA METHYLTRANSFERASE YEEA-RELATED"/>
    <property type="match status" value="1"/>
</dbReference>
<evidence type="ECO:0000256" key="1">
    <source>
        <dbReference type="ARBA" id="ARBA00011900"/>
    </source>
</evidence>
<reference evidence="7 8" key="1">
    <citation type="journal article" date="2019" name="Int. J. Syst. Evol. Microbiol.">
        <title>The Global Catalogue of Microorganisms (GCM) 10K type strain sequencing project: providing services to taxonomists for standard genome sequencing and annotation.</title>
        <authorList>
            <consortium name="The Broad Institute Genomics Platform"/>
            <consortium name="The Broad Institute Genome Sequencing Center for Infectious Disease"/>
            <person name="Wu L."/>
            <person name="Ma J."/>
        </authorList>
    </citation>
    <scope>NUCLEOTIDE SEQUENCE [LARGE SCALE GENOMIC DNA]</scope>
    <source>
        <strain evidence="7 8">JCM 3146</strain>
    </source>
</reference>
<proteinExistence type="predicted"/>
<dbReference type="PRINTS" id="PR00507">
    <property type="entry name" value="N12N6MTFRASE"/>
</dbReference>
<feature type="domain" description="Type II methyltransferase M.TaqI-like" evidence="6">
    <location>
        <begin position="558"/>
        <end position="819"/>
    </location>
</feature>
<evidence type="ECO:0000256" key="5">
    <source>
        <dbReference type="ARBA" id="ARBA00047942"/>
    </source>
</evidence>
<keyword evidence="2 7" id="KW-0489">Methyltransferase</keyword>
<dbReference type="Proteomes" id="UP001501822">
    <property type="component" value="Unassembled WGS sequence"/>
</dbReference>
<evidence type="ECO:0000256" key="3">
    <source>
        <dbReference type="ARBA" id="ARBA00022679"/>
    </source>
</evidence>
<comment type="caution">
    <text evidence="7">The sequence shown here is derived from an EMBL/GenBank/DDBJ whole genome shotgun (WGS) entry which is preliminary data.</text>
</comment>
<dbReference type="InterPro" id="IPR050953">
    <property type="entry name" value="N4_N6_ade-DNA_methylase"/>
</dbReference>